<sequence>MVNYTHRRRMRSDAPKLSPSDYDDIMQYRDMKSKPLKDLCKKYRTSNTRLYQIWRGKEFERIEWCQSIPPVPSTLPENSNWIESE</sequence>
<proteinExistence type="predicted"/>
<protein>
    <submittedName>
        <fullName evidence="1">2800_t:CDS:1</fullName>
    </submittedName>
</protein>
<feature type="non-terminal residue" evidence="1">
    <location>
        <position position="85"/>
    </location>
</feature>
<name>A0A9N9CCU7_9GLOM</name>
<gene>
    <name evidence="1" type="ORF">DEBURN_LOCUS9284</name>
</gene>
<comment type="caution">
    <text evidence="1">The sequence shown here is derived from an EMBL/GenBank/DDBJ whole genome shotgun (WGS) entry which is preliminary data.</text>
</comment>
<dbReference type="EMBL" id="CAJVPK010001700">
    <property type="protein sequence ID" value="CAG8595871.1"/>
    <property type="molecule type" value="Genomic_DNA"/>
</dbReference>
<reference evidence="1" key="1">
    <citation type="submission" date="2021-06" db="EMBL/GenBank/DDBJ databases">
        <authorList>
            <person name="Kallberg Y."/>
            <person name="Tangrot J."/>
            <person name="Rosling A."/>
        </authorList>
    </citation>
    <scope>NUCLEOTIDE SEQUENCE</scope>
    <source>
        <strain evidence="1">AZ414A</strain>
    </source>
</reference>
<dbReference type="Proteomes" id="UP000789706">
    <property type="component" value="Unassembled WGS sequence"/>
</dbReference>
<evidence type="ECO:0000313" key="1">
    <source>
        <dbReference type="EMBL" id="CAG8595871.1"/>
    </source>
</evidence>
<organism evidence="1 2">
    <name type="scientific">Diversispora eburnea</name>
    <dbReference type="NCBI Taxonomy" id="1213867"/>
    <lineage>
        <taxon>Eukaryota</taxon>
        <taxon>Fungi</taxon>
        <taxon>Fungi incertae sedis</taxon>
        <taxon>Mucoromycota</taxon>
        <taxon>Glomeromycotina</taxon>
        <taxon>Glomeromycetes</taxon>
        <taxon>Diversisporales</taxon>
        <taxon>Diversisporaceae</taxon>
        <taxon>Diversispora</taxon>
    </lineage>
</organism>
<dbReference type="OrthoDB" id="2374624at2759"/>
<accession>A0A9N9CCU7</accession>
<keyword evidence="2" id="KW-1185">Reference proteome</keyword>
<dbReference type="AlphaFoldDB" id="A0A9N9CCU7"/>
<evidence type="ECO:0000313" key="2">
    <source>
        <dbReference type="Proteomes" id="UP000789706"/>
    </source>
</evidence>